<evidence type="ECO:0000256" key="1">
    <source>
        <dbReference type="SAM" id="MobiDB-lite"/>
    </source>
</evidence>
<comment type="caution">
    <text evidence="2">The sequence shown here is derived from an EMBL/GenBank/DDBJ whole genome shotgun (WGS) entry which is preliminary data.</text>
</comment>
<keyword evidence="3" id="KW-1185">Reference proteome</keyword>
<dbReference type="AlphaFoldDB" id="A0A069PMZ0"/>
<organism evidence="2 3">
    <name type="scientific">Caballeronia glathei</name>
    <dbReference type="NCBI Taxonomy" id="60547"/>
    <lineage>
        <taxon>Bacteria</taxon>
        <taxon>Pseudomonadati</taxon>
        <taxon>Pseudomonadota</taxon>
        <taxon>Betaproteobacteria</taxon>
        <taxon>Burkholderiales</taxon>
        <taxon>Burkholderiaceae</taxon>
        <taxon>Caballeronia</taxon>
    </lineage>
</organism>
<reference evidence="2 3" key="1">
    <citation type="submission" date="2014-03" db="EMBL/GenBank/DDBJ databases">
        <title>Draft Genome Sequences of Four Burkholderia Strains.</title>
        <authorList>
            <person name="Liu X.Y."/>
            <person name="Li C.X."/>
            <person name="Xu J.H."/>
        </authorList>
    </citation>
    <scope>NUCLEOTIDE SEQUENCE [LARGE SCALE GENOMIC DNA]</scope>
    <source>
        <strain evidence="2 3">DSM 50014</strain>
    </source>
</reference>
<evidence type="ECO:0000313" key="2">
    <source>
        <dbReference type="EMBL" id="KDR41254.1"/>
    </source>
</evidence>
<evidence type="ECO:0000313" key="3">
    <source>
        <dbReference type="Proteomes" id="UP000027466"/>
    </source>
</evidence>
<protein>
    <submittedName>
        <fullName evidence="2">Uncharacterized protein</fullName>
    </submittedName>
</protein>
<dbReference type="Proteomes" id="UP000027466">
    <property type="component" value="Unassembled WGS sequence"/>
</dbReference>
<dbReference type="EMBL" id="JFHC01000030">
    <property type="protein sequence ID" value="KDR41254.1"/>
    <property type="molecule type" value="Genomic_DNA"/>
</dbReference>
<accession>A0A069PMZ0</accession>
<sequence>MSATDCCEYWRFCTSRSPGARFSRAGASHVKSAASSTVVMPSRNSTRRVVRSRTRASIASALASNSRASARKWLPAAVSATPPRSRSKRRAPTTSSSAWTCRVRGGWVIESRSAARRKLDSSATATKYLSCHSSMNAFGSM</sequence>
<name>A0A069PMZ0_9BURK</name>
<proteinExistence type="predicted"/>
<feature type="region of interest" description="Disordered" evidence="1">
    <location>
        <begin position="74"/>
        <end position="97"/>
    </location>
</feature>
<gene>
    <name evidence="2" type="ORF">BG61_20260</name>
</gene>